<keyword evidence="1" id="KW-0472">Membrane</keyword>
<dbReference type="NCBIfam" id="NF037962">
    <property type="entry name" value="arsenic_eff"/>
    <property type="match status" value="1"/>
</dbReference>
<keyword evidence="1" id="KW-1133">Transmembrane helix</keyword>
<accession>A0A6C2UKK1</accession>
<dbReference type="RefSeq" id="WP_136061391.1">
    <property type="nucleotide sequence ID" value="NZ_CAAHFH010000001.1"/>
</dbReference>
<proteinExistence type="predicted"/>
<keyword evidence="1" id="KW-0812">Transmembrane</keyword>
<dbReference type="Pfam" id="PF11449">
    <property type="entry name" value="ArsP_2"/>
    <property type="match status" value="1"/>
</dbReference>
<sequence length="339" mass="37182">MISVIKHALMITTFVAVMMLVIEYLNVLSRGKWQDRLANRPWGQYLAAGLLGATPGCLGAFAVVSMYAHRRLSLGAVVAAMIATSGDESFVLFALVPRTAFLLTALLFLIGTGAGALTDLLLKHRLTGKLSCCQDMVLHEEDHCICFDLKQLPVQWRNCSPTRGILTVALLLFLFALIFGQVGPVQWNWIRITLLASTAVAVFIVATVPDHFLEDHLWKHVVREHVPRVFAWTFGALLVMHFLVDRWQLADAIRSGKWLVLGMAGLVGIIPESGPHLIFTTLYAKDLAPFSVLLTSSIVQDGHGMLPMLAHSRWAFLIVKLINLLVGLAVGALLMASGN</sequence>
<evidence type="ECO:0000313" key="2">
    <source>
        <dbReference type="EMBL" id="VGO19931.1"/>
    </source>
</evidence>
<feature type="transmembrane region" description="Helical" evidence="1">
    <location>
        <begin position="101"/>
        <end position="122"/>
    </location>
</feature>
<dbReference type="AlphaFoldDB" id="A0A6C2UKK1"/>
<evidence type="ECO:0000313" key="3">
    <source>
        <dbReference type="Proteomes" id="UP000346198"/>
    </source>
</evidence>
<reference evidence="2 3" key="1">
    <citation type="submission" date="2019-04" db="EMBL/GenBank/DDBJ databases">
        <authorList>
            <person name="Van Vliet M D."/>
        </authorList>
    </citation>
    <scope>NUCLEOTIDE SEQUENCE [LARGE SCALE GENOMIC DNA]</scope>
    <source>
        <strain evidence="2 3">F21</strain>
    </source>
</reference>
<feature type="transmembrane region" description="Helical" evidence="1">
    <location>
        <begin position="74"/>
        <end position="95"/>
    </location>
</feature>
<dbReference type="Proteomes" id="UP000346198">
    <property type="component" value="Unassembled WGS sequence"/>
</dbReference>
<feature type="transmembrane region" description="Helical" evidence="1">
    <location>
        <begin position="189"/>
        <end position="208"/>
    </location>
</feature>
<keyword evidence="3" id="KW-1185">Reference proteome</keyword>
<feature type="transmembrane region" description="Helical" evidence="1">
    <location>
        <begin position="229"/>
        <end position="249"/>
    </location>
</feature>
<gene>
    <name evidence="2" type="ORF">SCARR_01991</name>
</gene>
<feature type="transmembrane region" description="Helical" evidence="1">
    <location>
        <begin position="165"/>
        <end position="183"/>
    </location>
</feature>
<organism evidence="2 3">
    <name type="scientific">Pontiella sulfatireligans</name>
    <dbReference type="NCBI Taxonomy" id="2750658"/>
    <lineage>
        <taxon>Bacteria</taxon>
        <taxon>Pseudomonadati</taxon>
        <taxon>Kiritimatiellota</taxon>
        <taxon>Kiritimatiellia</taxon>
        <taxon>Kiritimatiellales</taxon>
        <taxon>Pontiellaceae</taxon>
        <taxon>Pontiella</taxon>
    </lineage>
</organism>
<dbReference type="EMBL" id="CAAHFH010000001">
    <property type="protein sequence ID" value="VGO19931.1"/>
    <property type="molecule type" value="Genomic_DNA"/>
</dbReference>
<feature type="transmembrane region" description="Helical" evidence="1">
    <location>
        <begin position="45"/>
        <end position="67"/>
    </location>
</feature>
<feature type="transmembrane region" description="Helical" evidence="1">
    <location>
        <begin position="7"/>
        <end position="25"/>
    </location>
</feature>
<feature type="transmembrane region" description="Helical" evidence="1">
    <location>
        <begin position="314"/>
        <end position="336"/>
    </location>
</feature>
<dbReference type="InterPro" id="IPR021552">
    <property type="entry name" value="ArsP_2"/>
</dbReference>
<evidence type="ECO:0008006" key="4">
    <source>
        <dbReference type="Google" id="ProtNLM"/>
    </source>
</evidence>
<name>A0A6C2UKK1_9BACT</name>
<protein>
    <recommendedName>
        <fullName evidence="4">Selenocysteine protein</fullName>
    </recommendedName>
</protein>
<evidence type="ECO:0000256" key="1">
    <source>
        <dbReference type="SAM" id="Phobius"/>
    </source>
</evidence>